<keyword evidence="2" id="KW-1133">Transmembrane helix</keyword>
<dbReference type="Proteomes" id="UP000249842">
    <property type="component" value="Unassembled WGS sequence"/>
</dbReference>
<feature type="transmembrane region" description="Helical" evidence="2">
    <location>
        <begin position="23"/>
        <end position="44"/>
    </location>
</feature>
<comment type="caution">
    <text evidence="4">The sequence shown here is derived from an EMBL/GenBank/DDBJ whole genome shotgun (WGS) entry which is preliminary data.</text>
</comment>
<keyword evidence="5" id="KW-1185">Reference proteome</keyword>
<name>A0A328B066_9CAUL</name>
<reference evidence="5" key="1">
    <citation type="submission" date="2018-05" db="EMBL/GenBank/DDBJ databases">
        <authorList>
            <person name="Li X."/>
        </authorList>
    </citation>
    <scope>NUCLEOTIDE SEQUENCE [LARGE SCALE GENOMIC DNA]</scope>
    <source>
        <strain evidence="5">HKS-05</strain>
    </source>
</reference>
<proteinExistence type="predicted"/>
<feature type="domain" description="VWFA" evidence="3">
    <location>
        <begin position="144"/>
        <end position="202"/>
    </location>
</feature>
<dbReference type="SUPFAM" id="SSF53300">
    <property type="entry name" value="vWA-like"/>
    <property type="match status" value="1"/>
</dbReference>
<keyword evidence="2" id="KW-0472">Membrane</keyword>
<dbReference type="OrthoDB" id="7522752at2"/>
<dbReference type="Pfam" id="PF13400">
    <property type="entry name" value="Tad"/>
    <property type="match status" value="1"/>
</dbReference>
<dbReference type="PROSITE" id="PS50234">
    <property type="entry name" value="VWFA"/>
    <property type="match status" value="1"/>
</dbReference>
<accession>A0A328B066</accession>
<feature type="compositionally biased region" description="Polar residues" evidence="1">
    <location>
        <begin position="296"/>
        <end position="312"/>
    </location>
</feature>
<dbReference type="InterPro" id="IPR002035">
    <property type="entry name" value="VWF_A"/>
</dbReference>
<gene>
    <name evidence="4" type="ORF">DJ021_08335</name>
</gene>
<evidence type="ECO:0000259" key="3">
    <source>
        <dbReference type="PROSITE" id="PS50234"/>
    </source>
</evidence>
<dbReference type="InterPro" id="IPR028087">
    <property type="entry name" value="Tad_N"/>
</dbReference>
<organism evidence="4 5">
    <name type="scientific">Phenylobacterium hankyongense</name>
    <dbReference type="NCBI Taxonomy" id="1813876"/>
    <lineage>
        <taxon>Bacteria</taxon>
        <taxon>Pseudomonadati</taxon>
        <taxon>Pseudomonadota</taxon>
        <taxon>Alphaproteobacteria</taxon>
        <taxon>Caulobacterales</taxon>
        <taxon>Caulobacteraceae</taxon>
        <taxon>Phenylobacterium</taxon>
    </lineage>
</organism>
<dbReference type="AlphaFoldDB" id="A0A328B066"/>
<sequence length="521" mass="54590">MAIGNVTRKLRDRLLRGARDDRGATAVVFALSIAVLAPMALGVFDVYTATEQRGKLQDALDAATLYAARSTAQTSADVDAIGDKALAANLSMMQGVVLKSSNFTLSGSTVLASASVQMPSFAPVVSGSGVVSASSEVKRAGKIEVALVLDNTGSMSQNNKLPNLKAAANSLIDKLVLASQRSADPTPLRISLVPFSSTVRVQGTTALTNYVSPTQRGTAIPGWIDPMATSRWNASADIFSAQTDRLALMKSLGQPWNGCVETRAEPYDIQDTAPDSATPDSMFIPFFAPDEKGGRNNPSSGYSNSYTADPSSGTDLTKLKAVSKYVGVTSVPSGTGPNVGCAMQTIVPLTTASASVKAAINGMTAVGETNIPMGLLWGWLSISPTGPLNAKGAPYQTADLRKVIVLMTDGQNTFQNRSNSYGSYYDGLGYAFQKLLSGLGVSSSDADRTTAMDNRLSALCTNIKAKNITVYTVRVDVTTGSSSLLQNCASSPDKFFNVQSAGMSVAFDSIADSIQNLRLSK</sequence>
<dbReference type="InterPro" id="IPR036465">
    <property type="entry name" value="vWFA_dom_sf"/>
</dbReference>
<feature type="region of interest" description="Disordered" evidence="1">
    <location>
        <begin position="286"/>
        <end position="312"/>
    </location>
</feature>
<keyword evidence="2" id="KW-0812">Transmembrane</keyword>
<protein>
    <submittedName>
        <fullName evidence="4">Pilus assembly protein TadG</fullName>
    </submittedName>
</protein>
<dbReference type="Gene3D" id="3.40.50.410">
    <property type="entry name" value="von Willebrand factor, type A domain"/>
    <property type="match status" value="1"/>
</dbReference>
<evidence type="ECO:0000313" key="4">
    <source>
        <dbReference type="EMBL" id="RAK59811.1"/>
    </source>
</evidence>
<evidence type="ECO:0000313" key="5">
    <source>
        <dbReference type="Proteomes" id="UP000249842"/>
    </source>
</evidence>
<dbReference type="EMBL" id="QFYP01000001">
    <property type="protein sequence ID" value="RAK59811.1"/>
    <property type="molecule type" value="Genomic_DNA"/>
</dbReference>
<evidence type="ECO:0000256" key="1">
    <source>
        <dbReference type="SAM" id="MobiDB-lite"/>
    </source>
</evidence>
<dbReference type="RefSeq" id="WP_111457104.1">
    <property type="nucleotide sequence ID" value="NZ_QFYP01000001.1"/>
</dbReference>
<evidence type="ECO:0000256" key="2">
    <source>
        <dbReference type="SAM" id="Phobius"/>
    </source>
</evidence>